<dbReference type="EMBL" id="JAULSU010000004">
    <property type="protein sequence ID" value="KAK0619330.1"/>
    <property type="molecule type" value="Genomic_DNA"/>
</dbReference>
<feature type="compositionally biased region" description="Low complexity" evidence="1">
    <location>
        <begin position="7"/>
        <end position="26"/>
    </location>
</feature>
<protein>
    <recommendedName>
        <fullName evidence="5">Rhomboid family membrane protein</fullName>
    </recommendedName>
</protein>
<dbReference type="AlphaFoldDB" id="A0AA39WPR1"/>
<evidence type="ECO:0000313" key="4">
    <source>
        <dbReference type="Proteomes" id="UP001175000"/>
    </source>
</evidence>
<accession>A0AA39WPR1</accession>
<dbReference type="Proteomes" id="UP001175000">
    <property type="component" value="Unassembled WGS sequence"/>
</dbReference>
<feature type="region of interest" description="Disordered" evidence="1">
    <location>
        <begin position="1"/>
        <end position="27"/>
    </location>
</feature>
<feature type="transmembrane region" description="Helical" evidence="2">
    <location>
        <begin position="33"/>
        <end position="51"/>
    </location>
</feature>
<reference evidence="3" key="1">
    <citation type="submission" date="2023-06" db="EMBL/GenBank/DDBJ databases">
        <title>Genome-scale phylogeny and comparative genomics of the fungal order Sordariales.</title>
        <authorList>
            <consortium name="Lawrence Berkeley National Laboratory"/>
            <person name="Hensen N."/>
            <person name="Bonometti L."/>
            <person name="Westerberg I."/>
            <person name="Brannstrom I.O."/>
            <person name="Guillou S."/>
            <person name="Cros-Aarteil S."/>
            <person name="Calhoun S."/>
            <person name="Haridas S."/>
            <person name="Kuo A."/>
            <person name="Mondo S."/>
            <person name="Pangilinan J."/>
            <person name="Riley R."/>
            <person name="Labutti K."/>
            <person name="Andreopoulos B."/>
            <person name="Lipzen A."/>
            <person name="Chen C."/>
            <person name="Yanf M."/>
            <person name="Daum C."/>
            <person name="Ng V."/>
            <person name="Clum A."/>
            <person name="Steindorff A."/>
            <person name="Ohm R."/>
            <person name="Martin F."/>
            <person name="Silar P."/>
            <person name="Natvig D."/>
            <person name="Lalanne C."/>
            <person name="Gautier V."/>
            <person name="Ament-Velasquez S.L."/>
            <person name="Kruys A."/>
            <person name="Hutchinson M.I."/>
            <person name="Powell A.J."/>
            <person name="Barry K."/>
            <person name="Miller A.N."/>
            <person name="Grigoriev I.V."/>
            <person name="Debuchy R."/>
            <person name="Gladieux P."/>
            <person name="Thoren M.H."/>
            <person name="Johannesson H."/>
        </authorList>
    </citation>
    <scope>NUCLEOTIDE SEQUENCE</scope>
    <source>
        <strain evidence="3">CBS 606.72</strain>
    </source>
</reference>
<keyword evidence="2" id="KW-1133">Transmembrane helix</keyword>
<comment type="caution">
    <text evidence="3">The sequence shown here is derived from an EMBL/GenBank/DDBJ whole genome shotgun (WGS) entry which is preliminary data.</text>
</comment>
<evidence type="ECO:0000256" key="1">
    <source>
        <dbReference type="SAM" id="MobiDB-lite"/>
    </source>
</evidence>
<name>A0AA39WPR1_9PEZI</name>
<evidence type="ECO:0000256" key="2">
    <source>
        <dbReference type="SAM" id="Phobius"/>
    </source>
</evidence>
<organism evidence="3 4">
    <name type="scientific">Immersiella caudata</name>
    <dbReference type="NCBI Taxonomy" id="314043"/>
    <lineage>
        <taxon>Eukaryota</taxon>
        <taxon>Fungi</taxon>
        <taxon>Dikarya</taxon>
        <taxon>Ascomycota</taxon>
        <taxon>Pezizomycotina</taxon>
        <taxon>Sordariomycetes</taxon>
        <taxon>Sordariomycetidae</taxon>
        <taxon>Sordariales</taxon>
        <taxon>Lasiosphaeriaceae</taxon>
        <taxon>Immersiella</taxon>
    </lineage>
</organism>
<keyword evidence="2" id="KW-0812">Transmembrane</keyword>
<proteinExistence type="predicted"/>
<evidence type="ECO:0008006" key="5">
    <source>
        <dbReference type="Google" id="ProtNLM"/>
    </source>
</evidence>
<gene>
    <name evidence="3" type="ORF">B0T14DRAFT_432060</name>
</gene>
<keyword evidence="4" id="KW-1185">Reference proteome</keyword>
<sequence length="211" mass="23480">MAPTERSPPQISTPAPPSSSSDQPAPYYGTLPALHNAALIVSVIGPIGLLLPGRTRGAFNLQNIILGSSSCWALNQLSHDYTGTSIATRSYNRWTAIGTSIQSSFDPLPTDKARANAKLMEAERIKMEASMDEEARKKAERARRERAMSERGIVGRLWMGDEEEGWKDRRMEEERKALESGKGYWDMISEQIAEVWRGKKGEEAKKEDGKK</sequence>
<evidence type="ECO:0000313" key="3">
    <source>
        <dbReference type="EMBL" id="KAK0619330.1"/>
    </source>
</evidence>
<keyword evidence="2" id="KW-0472">Membrane</keyword>